<evidence type="ECO:0000256" key="3">
    <source>
        <dbReference type="ARBA" id="ARBA00024798"/>
    </source>
</evidence>
<dbReference type="Pfam" id="PF02778">
    <property type="entry name" value="tRNA_int_endo_N"/>
    <property type="match status" value="1"/>
</dbReference>
<organism evidence="6 7">
    <name type="scientific">Staphylothermus hellenicus (strain DSM 12710 / JCM 10830 / BK20S6-10-b1 / P8)</name>
    <dbReference type="NCBI Taxonomy" id="591019"/>
    <lineage>
        <taxon>Archaea</taxon>
        <taxon>Thermoproteota</taxon>
        <taxon>Thermoprotei</taxon>
        <taxon>Desulfurococcales</taxon>
        <taxon>Desulfurococcaceae</taxon>
        <taxon>Staphylothermus</taxon>
    </lineage>
</organism>
<dbReference type="KEGG" id="shc:Shell_1338"/>
<comment type="function">
    <text evidence="3">Endonuclease that removes tRNA introns. Cleaves pre-tRNA at the 5'- and 3'-splice sites to release the intron. The products are an intron and two tRNA half-molecules bearing 2',3' cyclic phosphate and 5'-OH termini. Recognizes a pseudosymmetric substrate in which 2 bulged loops of 3 bases are separated by a stem of 4 bp.</text>
</comment>
<dbReference type="PIRSF" id="PIRSF005285">
    <property type="entry name" value="tRNA_splic_archaea"/>
    <property type="match status" value="1"/>
</dbReference>
<dbReference type="GO" id="GO:0005737">
    <property type="term" value="C:cytoplasm"/>
    <property type="evidence" value="ECO:0007669"/>
    <property type="project" value="TreeGrafter"/>
</dbReference>
<keyword evidence="1" id="KW-0819">tRNA processing</keyword>
<evidence type="ECO:0000313" key="7">
    <source>
        <dbReference type="Proteomes" id="UP000002573"/>
    </source>
</evidence>
<dbReference type="STRING" id="591019.Shell_1338"/>
<dbReference type="InterPro" id="IPR006676">
    <property type="entry name" value="tRNA_splic"/>
</dbReference>
<dbReference type="SUPFAM" id="SSF53032">
    <property type="entry name" value="tRNA-intron endonuclease catalytic domain-like"/>
    <property type="match status" value="1"/>
</dbReference>
<feature type="domain" description="tRNA intron endonuclease catalytic" evidence="4">
    <location>
        <begin position="91"/>
        <end position="174"/>
    </location>
</feature>
<dbReference type="Pfam" id="PF01974">
    <property type="entry name" value="tRNA_int_endo"/>
    <property type="match status" value="1"/>
</dbReference>
<evidence type="ECO:0000256" key="2">
    <source>
        <dbReference type="ARBA" id="ARBA00023239"/>
    </source>
</evidence>
<keyword evidence="6" id="KW-0255">Endonuclease</keyword>
<protein>
    <submittedName>
        <fullName evidence="6">tRNA intron endonuclease</fullName>
        <ecNumber evidence="6">3.1.27.9</ecNumber>
    </submittedName>
</protein>
<proteinExistence type="predicted"/>
<dbReference type="GO" id="GO:0000213">
    <property type="term" value="F:tRNA-intron lyase activity"/>
    <property type="evidence" value="ECO:0007669"/>
    <property type="project" value="InterPro"/>
</dbReference>
<keyword evidence="6" id="KW-0378">Hydrolase</keyword>
<dbReference type="PANTHER" id="PTHR21227">
    <property type="entry name" value="TRNA-SPLICING ENDONUCLEASE SUBUNIT SEN2"/>
    <property type="match status" value="1"/>
</dbReference>
<dbReference type="RefSeq" id="WP_013143628.1">
    <property type="nucleotide sequence ID" value="NC_014205.1"/>
</dbReference>
<keyword evidence="2" id="KW-0456">Lyase</keyword>
<dbReference type="HOGENOM" id="CLU_114393_0_0_2"/>
<gene>
    <name evidence="6" type="ordered locus">Shell_1338</name>
</gene>
<dbReference type="Gene3D" id="3.40.1350.10">
    <property type="match status" value="1"/>
</dbReference>
<reference evidence="7" key="1">
    <citation type="submission" date="2010-05" db="EMBL/GenBank/DDBJ databases">
        <title>Complete sequence of Staphylothermus hellenicus DSM 12710.</title>
        <authorList>
            <consortium name="US DOE Joint Genome Institute"/>
            <person name="Lucas S."/>
            <person name="Copeland A."/>
            <person name="Lapidus A."/>
            <person name="Cheng J.-F."/>
            <person name="Bruce D."/>
            <person name="Goodwin L."/>
            <person name="Pitluck S."/>
            <person name="Davenport K."/>
            <person name="Detter J.C."/>
            <person name="Han C."/>
            <person name="Tapia R."/>
            <person name="Larimer F."/>
            <person name="Land M."/>
            <person name="Hauser L."/>
            <person name="Kyrpides N."/>
            <person name="Mikhailova N."/>
            <person name="Anderson I.J."/>
            <person name="Woyke T."/>
        </authorList>
    </citation>
    <scope>NUCLEOTIDE SEQUENCE [LARGE SCALE GENOMIC DNA]</scope>
    <source>
        <strain evidence="7">DSM 12710 / JCM 10830 / BK20S6-10-b1 / P8</strain>
    </source>
</reference>
<dbReference type="GO" id="GO:0016787">
    <property type="term" value="F:hydrolase activity"/>
    <property type="evidence" value="ECO:0007669"/>
    <property type="project" value="UniProtKB-KW"/>
</dbReference>
<dbReference type="CDD" id="cd22363">
    <property type="entry name" value="tRNA-intron_lyase_C"/>
    <property type="match status" value="1"/>
</dbReference>
<dbReference type="EMBL" id="CP002051">
    <property type="protein sequence ID" value="ADI32430.1"/>
    <property type="molecule type" value="Genomic_DNA"/>
</dbReference>
<dbReference type="OrthoDB" id="46045at2157"/>
<dbReference type="AlphaFoldDB" id="D7D9I4"/>
<dbReference type="Gene3D" id="3.40.1170.20">
    <property type="entry name" value="tRNA intron endonuclease, N-terminal domain"/>
    <property type="match status" value="1"/>
</dbReference>
<dbReference type="GO" id="GO:0006388">
    <property type="term" value="P:tRNA splicing, via endonucleolytic cleavage and ligation"/>
    <property type="evidence" value="ECO:0007669"/>
    <property type="project" value="InterPro"/>
</dbReference>
<name>D7D9I4_STAHD</name>
<dbReference type="InterPro" id="IPR036167">
    <property type="entry name" value="tRNA_intron_Endo_cat-like_sf"/>
</dbReference>
<dbReference type="InterPro" id="IPR006677">
    <property type="entry name" value="tRNA_intron_Endonuc_cat-like"/>
</dbReference>
<evidence type="ECO:0000259" key="4">
    <source>
        <dbReference type="Pfam" id="PF01974"/>
    </source>
</evidence>
<dbReference type="EC" id="3.1.27.9" evidence="6"/>
<dbReference type="InterPro" id="IPR011856">
    <property type="entry name" value="tRNA_endonuc-like_dom_sf"/>
</dbReference>
<dbReference type="GeneID" id="9234629"/>
<dbReference type="NCBIfam" id="TIGR00324">
    <property type="entry name" value="endA"/>
    <property type="match status" value="1"/>
</dbReference>
<dbReference type="PANTHER" id="PTHR21227:SF0">
    <property type="entry name" value="TRNA-SPLICING ENDONUCLEASE SUBUNIT SEN2"/>
    <property type="match status" value="1"/>
</dbReference>
<dbReference type="Proteomes" id="UP000002573">
    <property type="component" value="Chromosome"/>
</dbReference>
<feature type="domain" description="tRNA intron endonuclease N-terminal" evidence="5">
    <location>
        <begin position="7"/>
        <end position="81"/>
    </location>
</feature>
<dbReference type="GO" id="GO:0003676">
    <property type="term" value="F:nucleic acid binding"/>
    <property type="evidence" value="ECO:0007669"/>
    <property type="project" value="InterPro"/>
</dbReference>
<evidence type="ECO:0000256" key="1">
    <source>
        <dbReference type="ARBA" id="ARBA00022694"/>
    </source>
</evidence>
<keyword evidence="6" id="KW-0540">Nuclease</keyword>
<accession>D7D9I4</accession>
<evidence type="ECO:0000259" key="5">
    <source>
        <dbReference type="Pfam" id="PF02778"/>
    </source>
</evidence>
<evidence type="ECO:0000313" key="6">
    <source>
        <dbReference type="EMBL" id="ADI32430.1"/>
    </source>
</evidence>
<reference evidence="6 7" key="2">
    <citation type="journal article" date="2011" name="Stand. Genomic Sci.">
        <title>Complete genome sequence of Staphylothermus hellenicus P8.</title>
        <authorList>
            <person name="Anderson I."/>
            <person name="Wirth R."/>
            <person name="Lucas S."/>
            <person name="Copeland A."/>
            <person name="Lapidus A."/>
            <person name="Cheng J.F."/>
            <person name="Goodwin L."/>
            <person name="Pitluck S."/>
            <person name="Davenport K."/>
            <person name="Detter J.C."/>
            <person name="Han C."/>
            <person name="Tapia R."/>
            <person name="Land M."/>
            <person name="Hauser L."/>
            <person name="Pati A."/>
            <person name="Mikhailova N."/>
            <person name="Woyke T."/>
            <person name="Klenk H.P."/>
            <person name="Kyrpides N."/>
            <person name="Ivanova N."/>
        </authorList>
    </citation>
    <scope>NUCLEOTIDE SEQUENCE [LARGE SCALE GENOMIC DNA]</scope>
    <source>
        <strain evidence="7">DSM 12710 / JCM 10830 / BK20S6-10-b1 / P8</strain>
    </source>
</reference>
<sequence>MKTETCKGYLLYNRVIVPEYDCANKIYWNGYYGSFLGIQKPRNKNIQAPLELSIIEALYLFEKKTLDIYMGNKKVEENELYTIGNKYIERFKELYIVYKDLRERGFIVRRGLKFGCDYLIYRFGPGIDHAPFGVEVFLSSEKYDPIDIVRIGRLLHSVRKKLIIAIVSGEQIKYVLLSWWKP</sequence>
<dbReference type="InterPro" id="IPR016442">
    <property type="entry name" value="tRNA_splic_arch_short"/>
</dbReference>
<dbReference type="FunFam" id="3.40.1350.10:FF:000006">
    <property type="entry name" value="tRNA-splicing endonuclease"/>
    <property type="match status" value="1"/>
</dbReference>
<keyword evidence="7" id="KW-1185">Reference proteome</keyword>
<dbReference type="SUPFAM" id="SSF55267">
    <property type="entry name" value="tRNA-intron endonuclease N-terminal domain-like"/>
    <property type="match status" value="1"/>
</dbReference>
<dbReference type="eggNOG" id="arCOG01701">
    <property type="taxonomic scope" value="Archaea"/>
</dbReference>
<dbReference type="InterPro" id="IPR036740">
    <property type="entry name" value="tRNA_intron_Endonuc_N_sf"/>
</dbReference>
<dbReference type="InterPro" id="IPR006678">
    <property type="entry name" value="tRNA_intron_Endonuc_N"/>
</dbReference>